<feature type="region of interest" description="Disordered" evidence="1">
    <location>
        <begin position="26"/>
        <end position="60"/>
    </location>
</feature>
<keyword evidence="5" id="KW-1185">Reference proteome</keyword>
<evidence type="ECO:0000259" key="3">
    <source>
        <dbReference type="PROSITE" id="PS51549"/>
    </source>
</evidence>
<evidence type="ECO:0000313" key="5">
    <source>
        <dbReference type="Proteomes" id="UP000218287"/>
    </source>
</evidence>
<dbReference type="Proteomes" id="UP000218287">
    <property type="component" value="Chromosome"/>
</dbReference>
<dbReference type="AlphaFoldDB" id="A0A1Z4GNQ9"/>
<dbReference type="PROSITE" id="PS51257">
    <property type="entry name" value="PROKAR_LIPOPROTEIN"/>
    <property type="match status" value="1"/>
</dbReference>
<dbReference type="PROSITE" id="PS51549">
    <property type="entry name" value="DM13"/>
    <property type="match status" value="1"/>
</dbReference>
<evidence type="ECO:0000313" key="4">
    <source>
        <dbReference type="EMBL" id="BAY19151.1"/>
    </source>
</evidence>
<dbReference type="InterPro" id="IPR019545">
    <property type="entry name" value="DM13_domain"/>
</dbReference>
<dbReference type="OrthoDB" id="463944at2"/>
<name>A0A1Z4GNQ9_9CYAN</name>
<keyword evidence="2" id="KW-0732">Signal</keyword>
<feature type="domain" description="DM13" evidence="3">
    <location>
        <begin position="58"/>
        <end position="168"/>
    </location>
</feature>
<accession>A0A1Z4GNQ9</accession>
<organism evidence="4 5">
    <name type="scientific">Anabaenopsis circularis NIES-21</name>
    <dbReference type="NCBI Taxonomy" id="1085406"/>
    <lineage>
        <taxon>Bacteria</taxon>
        <taxon>Bacillati</taxon>
        <taxon>Cyanobacteriota</taxon>
        <taxon>Cyanophyceae</taxon>
        <taxon>Nostocales</taxon>
        <taxon>Nodulariaceae</taxon>
        <taxon>Anabaenopsis</taxon>
    </lineage>
</organism>
<evidence type="ECO:0000256" key="2">
    <source>
        <dbReference type="SAM" id="SignalP"/>
    </source>
</evidence>
<proteinExistence type="predicted"/>
<feature type="compositionally biased region" description="Polar residues" evidence="1">
    <location>
        <begin position="26"/>
        <end position="39"/>
    </location>
</feature>
<sequence>MQGKLIILSFAALAIVSCTKEIATQPTKKPSSQSIQNVQVAETASPTASTPPTESQTPTVVKSGSFVKGEHITKGSASIVTENGKSFLILDQNFKTDSGPDLFVILHRQNKPQIYGITEKDYASLGRLQKTSGTQRYAIPDNIKIADFASTAIWCRKFNATFGYAAFSK</sequence>
<dbReference type="EMBL" id="AP018174">
    <property type="protein sequence ID" value="BAY19151.1"/>
    <property type="molecule type" value="Genomic_DNA"/>
</dbReference>
<feature type="compositionally biased region" description="Low complexity" evidence="1">
    <location>
        <begin position="40"/>
        <end position="60"/>
    </location>
</feature>
<feature type="chain" id="PRO_5012667341" description="DM13 domain-containing protein" evidence="2">
    <location>
        <begin position="24"/>
        <end position="169"/>
    </location>
</feature>
<protein>
    <recommendedName>
        <fullName evidence="3">DM13 domain-containing protein</fullName>
    </recommendedName>
</protein>
<gene>
    <name evidence="4" type="ORF">NIES21_50100</name>
</gene>
<reference evidence="4 5" key="1">
    <citation type="submission" date="2017-06" db="EMBL/GenBank/DDBJ databases">
        <title>Genome sequencing of cyanobaciteial culture collection at National Institute for Environmental Studies (NIES).</title>
        <authorList>
            <person name="Hirose Y."/>
            <person name="Shimura Y."/>
            <person name="Fujisawa T."/>
            <person name="Nakamura Y."/>
            <person name="Kawachi M."/>
        </authorList>
    </citation>
    <scope>NUCLEOTIDE SEQUENCE [LARGE SCALE GENOMIC DNA]</scope>
    <source>
        <strain evidence="4 5">NIES-21</strain>
    </source>
</reference>
<evidence type="ECO:0000256" key="1">
    <source>
        <dbReference type="SAM" id="MobiDB-lite"/>
    </source>
</evidence>
<feature type="signal peptide" evidence="2">
    <location>
        <begin position="1"/>
        <end position="23"/>
    </location>
</feature>
<dbReference type="Pfam" id="PF10517">
    <property type="entry name" value="DM13"/>
    <property type="match status" value="1"/>
</dbReference>